<evidence type="ECO:0000256" key="3">
    <source>
        <dbReference type="ARBA" id="ARBA00022692"/>
    </source>
</evidence>
<feature type="transmembrane region" description="Helical" evidence="7">
    <location>
        <begin position="134"/>
        <end position="157"/>
    </location>
</feature>
<dbReference type="eggNOG" id="KOG2970">
    <property type="taxonomic scope" value="Eukaryota"/>
</dbReference>
<evidence type="ECO:0000256" key="7">
    <source>
        <dbReference type="RuleBase" id="RU365066"/>
    </source>
</evidence>
<keyword evidence="2 7" id="KW-0337">GPI-anchor biosynthesis</keyword>
<dbReference type="RefSeq" id="XP_002499669.1">
    <property type="nucleotide sequence ID" value="XM_002499623.1"/>
</dbReference>
<evidence type="ECO:0000256" key="6">
    <source>
        <dbReference type="ARBA" id="ARBA00023136"/>
    </source>
</evidence>
<keyword evidence="7" id="KW-0333">Golgi apparatus</keyword>
<evidence type="ECO:0000256" key="4">
    <source>
        <dbReference type="ARBA" id="ARBA00022729"/>
    </source>
</evidence>
<accession>C1DYD5</accession>
<feature type="chain" id="PRO_5016483619" description="Post-GPI attachment to proteins factor 3" evidence="7">
    <location>
        <begin position="24"/>
        <end position="373"/>
    </location>
</feature>
<feature type="transmembrane region" description="Helical" evidence="7">
    <location>
        <begin position="178"/>
        <end position="196"/>
    </location>
</feature>
<gene>
    <name evidence="8" type="primary">PER1</name>
    <name evidence="8" type="ORF">MICPUN_112714</name>
</gene>
<evidence type="ECO:0000256" key="1">
    <source>
        <dbReference type="ARBA" id="ARBA00004127"/>
    </source>
</evidence>
<dbReference type="GO" id="GO:0005789">
    <property type="term" value="C:endoplasmic reticulum membrane"/>
    <property type="evidence" value="ECO:0007669"/>
    <property type="project" value="TreeGrafter"/>
</dbReference>
<comment type="caution">
    <text evidence="7">Lacks conserved residue(s) required for the propagation of feature annotation.</text>
</comment>
<dbReference type="Pfam" id="PF04080">
    <property type="entry name" value="Per1"/>
    <property type="match status" value="1"/>
</dbReference>
<evidence type="ECO:0000313" key="8">
    <source>
        <dbReference type="EMBL" id="ACO60927.1"/>
    </source>
</evidence>
<comment type="function">
    <text evidence="7">Involved in the lipid remodeling steps of GPI-anchor maturation.</text>
</comment>
<dbReference type="KEGG" id="mis:MICPUN_112714"/>
<organism evidence="8 9">
    <name type="scientific">Micromonas commoda (strain RCC299 / NOUM17 / CCMP2709)</name>
    <name type="common">Picoplanktonic green alga</name>
    <dbReference type="NCBI Taxonomy" id="296587"/>
    <lineage>
        <taxon>Eukaryota</taxon>
        <taxon>Viridiplantae</taxon>
        <taxon>Chlorophyta</taxon>
        <taxon>Mamiellophyceae</taxon>
        <taxon>Mamiellales</taxon>
        <taxon>Mamiellaceae</taxon>
        <taxon>Micromonas</taxon>
    </lineage>
</organism>
<dbReference type="InParanoid" id="C1DYD5"/>
<name>C1DYD5_MICCC</name>
<keyword evidence="4 7" id="KW-0732">Signal</keyword>
<evidence type="ECO:0000256" key="2">
    <source>
        <dbReference type="ARBA" id="ARBA00022502"/>
    </source>
</evidence>
<feature type="signal peptide" evidence="7">
    <location>
        <begin position="1"/>
        <end position="23"/>
    </location>
</feature>
<comment type="similarity">
    <text evidence="7">Belongs to the PGAP3 family.</text>
</comment>
<dbReference type="Proteomes" id="UP000002009">
    <property type="component" value="Chromosome 2"/>
</dbReference>
<dbReference type="FunCoup" id="C1DYD5">
    <property type="interactions" value="1557"/>
</dbReference>
<dbReference type="PANTHER" id="PTHR13148">
    <property type="entry name" value="PER1-RELATED"/>
    <property type="match status" value="1"/>
</dbReference>
<protein>
    <recommendedName>
        <fullName evidence="7">Post-GPI attachment to proteins factor 3</fullName>
    </recommendedName>
</protein>
<dbReference type="GO" id="GO:0016788">
    <property type="term" value="F:hydrolase activity, acting on ester bonds"/>
    <property type="evidence" value="ECO:0007669"/>
    <property type="project" value="TreeGrafter"/>
</dbReference>
<dbReference type="STRING" id="296587.C1DYD5"/>
<feature type="transmembrane region" description="Helical" evidence="7">
    <location>
        <begin position="271"/>
        <end position="290"/>
    </location>
</feature>
<feature type="transmembrane region" description="Helical" evidence="7">
    <location>
        <begin position="208"/>
        <end position="227"/>
    </location>
</feature>
<keyword evidence="5 7" id="KW-1133">Transmembrane helix</keyword>
<dbReference type="GeneID" id="8240864"/>
<feature type="transmembrane region" description="Helical" evidence="7">
    <location>
        <begin position="311"/>
        <end position="329"/>
    </location>
</feature>
<dbReference type="GO" id="GO:0000139">
    <property type="term" value="C:Golgi membrane"/>
    <property type="evidence" value="ECO:0007669"/>
    <property type="project" value="UniProtKB-SubCell"/>
</dbReference>
<keyword evidence="9" id="KW-1185">Reference proteome</keyword>
<evidence type="ECO:0000313" key="9">
    <source>
        <dbReference type="Proteomes" id="UP000002009"/>
    </source>
</evidence>
<comment type="subcellular location">
    <subcellularLocation>
        <location evidence="1">Endomembrane system</location>
        <topology evidence="1">Multi-pass membrane protein</topology>
    </subcellularLocation>
    <subcellularLocation>
        <location evidence="7">Golgi apparatus membrane</location>
        <topology evidence="7">Multi-pass membrane protein</topology>
    </subcellularLocation>
</comment>
<dbReference type="OMA" id="WNIWDIE"/>
<keyword evidence="3 7" id="KW-0812">Transmembrane</keyword>
<dbReference type="GO" id="GO:0006506">
    <property type="term" value="P:GPI anchor biosynthetic process"/>
    <property type="evidence" value="ECO:0007669"/>
    <property type="project" value="UniProtKB-KW"/>
</dbReference>
<dbReference type="AlphaFoldDB" id="C1DYD5"/>
<reference evidence="8 9" key="1">
    <citation type="journal article" date="2009" name="Science">
        <title>Green evolution and dynamic adaptations revealed by genomes of the marine picoeukaryotes Micromonas.</title>
        <authorList>
            <person name="Worden A.Z."/>
            <person name="Lee J.H."/>
            <person name="Mock T."/>
            <person name="Rouze P."/>
            <person name="Simmons M.P."/>
            <person name="Aerts A.L."/>
            <person name="Allen A.E."/>
            <person name="Cuvelier M.L."/>
            <person name="Derelle E."/>
            <person name="Everett M.V."/>
            <person name="Foulon E."/>
            <person name="Grimwood J."/>
            <person name="Gundlach H."/>
            <person name="Henrissat B."/>
            <person name="Napoli C."/>
            <person name="McDonald S.M."/>
            <person name="Parker M.S."/>
            <person name="Rombauts S."/>
            <person name="Salamov A."/>
            <person name="Von Dassow P."/>
            <person name="Badger J.H."/>
            <person name="Coutinho P.M."/>
            <person name="Demir E."/>
            <person name="Dubchak I."/>
            <person name="Gentemann C."/>
            <person name="Eikrem W."/>
            <person name="Gready J.E."/>
            <person name="John U."/>
            <person name="Lanier W."/>
            <person name="Lindquist E.A."/>
            <person name="Lucas S."/>
            <person name="Mayer K.F."/>
            <person name="Moreau H."/>
            <person name="Not F."/>
            <person name="Otillar R."/>
            <person name="Panaud O."/>
            <person name="Pangilinan J."/>
            <person name="Paulsen I."/>
            <person name="Piegu B."/>
            <person name="Poliakov A."/>
            <person name="Robbens S."/>
            <person name="Schmutz J."/>
            <person name="Toulza E."/>
            <person name="Wyss T."/>
            <person name="Zelensky A."/>
            <person name="Zhou K."/>
            <person name="Armbrust E.V."/>
            <person name="Bhattacharya D."/>
            <person name="Goodenough U.W."/>
            <person name="Van de Peer Y."/>
            <person name="Grigoriev I.V."/>
        </authorList>
    </citation>
    <scope>NUCLEOTIDE SEQUENCE [LARGE SCALE GENOMIC DNA]</scope>
    <source>
        <strain evidence="9">RCC299 / NOUM17</strain>
    </source>
</reference>
<sequence length="373" mass="42444">MRRSFVILVILVIFGGVAPAARAEPPQEDWTLWNNLYQRCLYNCGFDGCSRLGYKDVTYVTGGCVEGCRNGGPKDGGAAPDFDLGMKLTGWTCQTDCKYRCMHTLQTIRRSEGLPPAKYYGKWSFTRVFGVQEIVSTLASLANMGVHLWFIPSVYAAARNRTSATSAGPCGSAFARTWLVNAAINANAWLWSAVFHSRDTRWTEFMDYTSANLLMFSALYCVLVRTFELDNRRSAGLFFAFFAWLVSHVRMVNNPPDRSVESYRWEVNMRVMMTIAVAHWAIVLPWAYGCRLRRGGFGSGNRRRLSHPGRHSLALFAVLWHLAALAEVFDFPPIWGYLDSHALWHCGTPHCIWLWYRFLKEDLRWDGVAKKDQ</sequence>
<dbReference type="PANTHER" id="PTHR13148:SF0">
    <property type="entry name" value="POST-GPI ATTACHMENT TO PROTEINS FACTOR 3"/>
    <property type="match status" value="1"/>
</dbReference>
<dbReference type="OrthoDB" id="419770at2759"/>
<dbReference type="EMBL" id="CP001323">
    <property type="protein sequence ID" value="ACO60927.1"/>
    <property type="molecule type" value="Genomic_DNA"/>
</dbReference>
<dbReference type="InterPro" id="IPR007217">
    <property type="entry name" value="Per1-like"/>
</dbReference>
<evidence type="ECO:0000256" key="5">
    <source>
        <dbReference type="ARBA" id="ARBA00022989"/>
    </source>
</evidence>
<feature type="transmembrane region" description="Helical" evidence="7">
    <location>
        <begin position="234"/>
        <end position="251"/>
    </location>
</feature>
<proteinExistence type="inferred from homology"/>
<keyword evidence="6 7" id="KW-0472">Membrane</keyword>